<dbReference type="RefSeq" id="WP_113955116.1">
    <property type="nucleotide sequence ID" value="NZ_QNRT01000004.1"/>
</dbReference>
<feature type="domain" description="OmpR/PhoB-type" evidence="7">
    <location>
        <begin position="128"/>
        <end position="227"/>
    </location>
</feature>
<name>A0A395JHV5_9GAMM</name>
<dbReference type="PROSITE" id="PS50110">
    <property type="entry name" value="RESPONSE_REGULATORY"/>
    <property type="match status" value="1"/>
</dbReference>
<dbReference type="GO" id="GO:0032993">
    <property type="term" value="C:protein-DNA complex"/>
    <property type="evidence" value="ECO:0007669"/>
    <property type="project" value="TreeGrafter"/>
</dbReference>
<dbReference type="Pfam" id="PF00486">
    <property type="entry name" value="Trans_reg_C"/>
    <property type="match status" value="1"/>
</dbReference>
<protein>
    <submittedName>
        <fullName evidence="8">DNA-binding response OmpR family regulator</fullName>
    </submittedName>
</protein>
<keyword evidence="1 4" id="KW-0597">Phosphoprotein</keyword>
<dbReference type="GO" id="GO:0000156">
    <property type="term" value="F:phosphorelay response regulator activity"/>
    <property type="evidence" value="ECO:0007669"/>
    <property type="project" value="TreeGrafter"/>
</dbReference>
<evidence type="ECO:0000256" key="1">
    <source>
        <dbReference type="ARBA" id="ARBA00022553"/>
    </source>
</evidence>
<dbReference type="SUPFAM" id="SSF52172">
    <property type="entry name" value="CheY-like"/>
    <property type="match status" value="1"/>
</dbReference>
<evidence type="ECO:0000256" key="3">
    <source>
        <dbReference type="ARBA" id="ARBA00023125"/>
    </source>
</evidence>
<dbReference type="InterPro" id="IPR001789">
    <property type="entry name" value="Sig_transdc_resp-reg_receiver"/>
</dbReference>
<dbReference type="CDD" id="cd00383">
    <property type="entry name" value="trans_reg_C"/>
    <property type="match status" value="1"/>
</dbReference>
<evidence type="ECO:0000313" key="9">
    <source>
        <dbReference type="Proteomes" id="UP000253083"/>
    </source>
</evidence>
<dbReference type="Proteomes" id="UP000253083">
    <property type="component" value="Unassembled WGS sequence"/>
</dbReference>
<dbReference type="InterPro" id="IPR016032">
    <property type="entry name" value="Sig_transdc_resp-reg_C-effctor"/>
</dbReference>
<gene>
    <name evidence="8" type="ORF">DFR28_104181</name>
</gene>
<dbReference type="InterPro" id="IPR039420">
    <property type="entry name" value="WalR-like"/>
</dbReference>
<dbReference type="CDD" id="cd17574">
    <property type="entry name" value="REC_OmpR"/>
    <property type="match status" value="1"/>
</dbReference>
<sequence length="229" mass="26276">MRIVILEDDRDQADLLVAWLQEAGHLCDVFNDGNAFIRAYSKESYDLVLLDWMVPSLSGIEVLQHLRSQLDPVVPVVFITQRNAEEDIVEALEAGADDFMSKPVRHNETLARVNAIARRMGFGDANTSDDYDFPPYKIDTRLRQVSKNAEPIELTQKEYELTLFLFKNLGRVISRGHLLELVWGTSSKLNTRTVDTHVSRLRSKLDLDAEPTWQLTSVYRHGYRLENTQ</sequence>
<dbReference type="InParanoid" id="A0A395JHV5"/>
<dbReference type="GO" id="GO:0000976">
    <property type="term" value="F:transcription cis-regulatory region binding"/>
    <property type="evidence" value="ECO:0007669"/>
    <property type="project" value="TreeGrafter"/>
</dbReference>
<accession>A0A395JHV5</accession>
<comment type="caution">
    <text evidence="8">The sequence shown here is derived from an EMBL/GenBank/DDBJ whole genome shotgun (WGS) entry which is preliminary data.</text>
</comment>
<evidence type="ECO:0000256" key="5">
    <source>
        <dbReference type="PROSITE-ProRule" id="PRU01091"/>
    </source>
</evidence>
<dbReference type="EMBL" id="QNRT01000004">
    <property type="protein sequence ID" value="RBP49253.1"/>
    <property type="molecule type" value="Genomic_DNA"/>
</dbReference>
<evidence type="ECO:0000259" key="6">
    <source>
        <dbReference type="PROSITE" id="PS50110"/>
    </source>
</evidence>
<dbReference type="InterPro" id="IPR036388">
    <property type="entry name" value="WH-like_DNA-bd_sf"/>
</dbReference>
<dbReference type="Pfam" id="PF00072">
    <property type="entry name" value="Response_reg"/>
    <property type="match status" value="1"/>
</dbReference>
<dbReference type="PANTHER" id="PTHR48111">
    <property type="entry name" value="REGULATOR OF RPOS"/>
    <property type="match status" value="1"/>
</dbReference>
<keyword evidence="9" id="KW-1185">Reference proteome</keyword>
<feature type="modified residue" description="4-aspartylphosphate" evidence="4">
    <location>
        <position position="51"/>
    </location>
</feature>
<dbReference type="OrthoDB" id="9802426at2"/>
<reference evidence="8 9" key="1">
    <citation type="submission" date="2018-06" db="EMBL/GenBank/DDBJ databases">
        <title>Genomic Encyclopedia of Type Strains, Phase IV (KMG-IV): sequencing the most valuable type-strain genomes for metagenomic binning, comparative biology and taxonomic classification.</title>
        <authorList>
            <person name="Goeker M."/>
        </authorList>
    </citation>
    <scope>NUCLEOTIDE SEQUENCE [LARGE SCALE GENOMIC DNA]</scope>
    <source>
        <strain evidence="8 9">DSM 24032</strain>
    </source>
</reference>
<dbReference type="PANTHER" id="PTHR48111:SF40">
    <property type="entry name" value="PHOSPHATE REGULON TRANSCRIPTIONAL REGULATORY PROTEIN PHOB"/>
    <property type="match status" value="1"/>
</dbReference>
<dbReference type="PROSITE" id="PS51755">
    <property type="entry name" value="OMPR_PHOB"/>
    <property type="match status" value="1"/>
</dbReference>
<keyword evidence="2" id="KW-0902">Two-component regulatory system</keyword>
<dbReference type="InterPro" id="IPR001867">
    <property type="entry name" value="OmpR/PhoB-type_DNA-bd"/>
</dbReference>
<organism evidence="8 9">
    <name type="scientific">Arenicella xantha</name>
    <dbReference type="NCBI Taxonomy" id="644221"/>
    <lineage>
        <taxon>Bacteria</taxon>
        <taxon>Pseudomonadati</taxon>
        <taxon>Pseudomonadota</taxon>
        <taxon>Gammaproteobacteria</taxon>
        <taxon>Arenicellales</taxon>
        <taxon>Arenicellaceae</taxon>
        <taxon>Arenicella</taxon>
    </lineage>
</organism>
<dbReference type="SUPFAM" id="SSF46894">
    <property type="entry name" value="C-terminal effector domain of the bipartite response regulators"/>
    <property type="match status" value="1"/>
</dbReference>
<dbReference type="AlphaFoldDB" id="A0A395JHV5"/>
<dbReference type="SMART" id="SM00862">
    <property type="entry name" value="Trans_reg_C"/>
    <property type="match status" value="1"/>
</dbReference>
<evidence type="ECO:0000313" key="8">
    <source>
        <dbReference type="EMBL" id="RBP49253.1"/>
    </source>
</evidence>
<dbReference type="GO" id="GO:0005829">
    <property type="term" value="C:cytosol"/>
    <property type="evidence" value="ECO:0007669"/>
    <property type="project" value="TreeGrafter"/>
</dbReference>
<dbReference type="GO" id="GO:0006355">
    <property type="term" value="P:regulation of DNA-templated transcription"/>
    <property type="evidence" value="ECO:0007669"/>
    <property type="project" value="InterPro"/>
</dbReference>
<feature type="DNA-binding region" description="OmpR/PhoB-type" evidence="5">
    <location>
        <begin position="128"/>
        <end position="227"/>
    </location>
</feature>
<evidence type="ECO:0000256" key="4">
    <source>
        <dbReference type="PROSITE-ProRule" id="PRU00169"/>
    </source>
</evidence>
<feature type="domain" description="Response regulatory" evidence="6">
    <location>
        <begin position="2"/>
        <end position="117"/>
    </location>
</feature>
<proteinExistence type="predicted"/>
<dbReference type="Gene3D" id="3.40.50.2300">
    <property type="match status" value="1"/>
</dbReference>
<dbReference type="Gene3D" id="1.10.10.10">
    <property type="entry name" value="Winged helix-like DNA-binding domain superfamily/Winged helix DNA-binding domain"/>
    <property type="match status" value="1"/>
</dbReference>
<keyword evidence="3 5" id="KW-0238">DNA-binding</keyword>
<evidence type="ECO:0000259" key="7">
    <source>
        <dbReference type="PROSITE" id="PS51755"/>
    </source>
</evidence>
<dbReference type="SMART" id="SM00448">
    <property type="entry name" value="REC"/>
    <property type="match status" value="1"/>
</dbReference>
<dbReference type="InterPro" id="IPR011006">
    <property type="entry name" value="CheY-like_superfamily"/>
</dbReference>
<dbReference type="Gene3D" id="6.10.250.690">
    <property type="match status" value="1"/>
</dbReference>
<evidence type="ECO:0000256" key="2">
    <source>
        <dbReference type="ARBA" id="ARBA00023012"/>
    </source>
</evidence>